<feature type="compositionally biased region" description="Low complexity" evidence="1">
    <location>
        <begin position="217"/>
        <end position="228"/>
    </location>
</feature>
<dbReference type="AlphaFoldDB" id="A0A218Z725"/>
<feature type="compositionally biased region" description="Low complexity" evidence="1">
    <location>
        <begin position="38"/>
        <end position="48"/>
    </location>
</feature>
<evidence type="ECO:0000313" key="2">
    <source>
        <dbReference type="EMBL" id="OWP03333.1"/>
    </source>
</evidence>
<keyword evidence="3" id="KW-1185">Reference proteome</keyword>
<dbReference type="OrthoDB" id="3562396at2759"/>
<evidence type="ECO:0000313" key="3">
    <source>
        <dbReference type="Proteomes" id="UP000242519"/>
    </source>
</evidence>
<dbReference type="InParanoid" id="A0A218Z725"/>
<name>A0A218Z725_9HELO</name>
<feature type="compositionally biased region" description="Basic and acidic residues" evidence="1">
    <location>
        <begin position="1"/>
        <end position="10"/>
    </location>
</feature>
<evidence type="ECO:0000256" key="1">
    <source>
        <dbReference type="SAM" id="MobiDB-lite"/>
    </source>
</evidence>
<feature type="compositionally biased region" description="Basic and acidic residues" evidence="1">
    <location>
        <begin position="118"/>
        <end position="137"/>
    </location>
</feature>
<comment type="caution">
    <text evidence="2">The sequence shown here is derived from an EMBL/GenBank/DDBJ whole genome shotgun (WGS) entry which is preliminary data.</text>
</comment>
<feature type="region of interest" description="Disordered" evidence="1">
    <location>
        <begin position="217"/>
        <end position="341"/>
    </location>
</feature>
<accession>A0A218Z725</accession>
<feature type="compositionally biased region" description="Low complexity" evidence="1">
    <location>
        <begin position="313"/>
        <end position="328"/>
    </location>
</feature>
<feature type="compositionally biased region" description="Polar residues" evidence="1">
    <location>
        <begin position="237"/>
        <end position="269"/>
    </location>
</feature>
<dbReference type="Proteomes" id="UP000242519">
    <property type="component" value="Unassembled WGS sequence"/>
</dbReference>
<dbReference type="EMBL" id="MZNU01000176">
    <property type="protein sequence ID" value="OWP03333.1"/>
    <property type="molecule type" value="Genomic_DNA"/>
</dbReference>
<sequence>MLPEQEEVHHQIINFSFPRKDPEPQPDMATMTVPPPALSTTSSATTEAPPRPLHVDTKGNWTATQTAPLEPSTPTPLPAAALAPSTVTTHRPILRLKPFEATSPYEASVSSASSFSLKRRESIRSSRNEKTRDPAKRTKVDGFKETVFFALVLLPLSCWYTRGGKRLSALEEEDRAVRALPELQRPLPGEKAAFGNASAIECANVHPVRRESFSAAARSHSFAQAQRSTAHGRRNSFSHASTGHGRSNSMSQVPGETHGRSNSFTQNPVGRTESFGRGRRDSWSGNRDPDRIEVADYDVDRGADFDALRLDAPESPSEEPVTVAVPVPTEEEDAPPVEVEV</sequence>
<proteinExistence type="predicted"/>
<organism evidence="2 3">
    <name type="scientific">Diplocarpon coronariae</name>
    <dbReference type="NCBI Taxonomy" id="2795749"/>
    <lineage>
        <taxon>Eukaryota</taxon>
        <taxon>Fungi</taxon>
        <taxon>Dikarya</taxon>
        <taxon>Ascomycota</taxon>
        <taxon>Pezizomycotina</taxon>
        <taxon>Leotiomycetes</taxon>
        <taxon>Helotiales</taxon>
        <taxon>Drepanopezizaceae</taxon>
        <taxon>Diplocarpon</taxon>
    </lineage>
</organism>
<feature type="compositionally biased region" description="Acidic residues" evidence="1">
    <location>
        <begin position="329"/>
        <end position="341"/>
    </location>
</feature>
<feature type="region of interest" description="Disordered" evidence="1">
    <location>
        <begin position="1"/>
        <end position="76"/>
    </location>
</feature>
<protein>
    <submittedName>
        <fullName evidence="2">Merzoite surface protein</fullName>
    </submittedName>
</protein>
<feature type="compositionally biased region" description="Basic and acidic residues" evidence="1">
    <location>
        <begin position="274"/>
        <end position="312"/>
    </location>
</feature>
<feature type="region of interest" description="Disordered" evidence="1">
    <location>
        <begin position="116"/>
        <end position="137"/>
    </location>
</feature>
<gene>
    <name evidence="2" type="ORF">B2J93_7351</name>
</gene>
<reference evidence="2 3" key="1">
    <citation type="submission" date="2017-04" db="EMBL/GenBank/DDBJ databases">
        <title>Draft genome sequence of Marssonina coronaria NL1: causal agent of apple blotch.</title>
        <authorList>
            <person name="Cheng Q."/>
        </authorList>
    </citation>
    <scope>NUCLEOTIDE SEQUENCE [LARGE SCALE GENOMIC DNA]</scope>
    <source>
        <strain evidence="2 3">NL1</strain>
    </source>
</reference>